<keyword evidence="5" id="KW-0800">Toxin</keyword>
<comment type="cofactor">
    <cofactor evidence="5">
        <name>Mg(2+)</name>
        <dbReference type="ChEBI" id="CHEBI:18420"/>
    </cofactor>
</comment>
<protein>
    <recommendedName>
        <fullName evidence="5">Ribonuclease VapC</fullName>
        <shortName evidence="5">RNase VapC</shortName>
        <ecNumber evidence="5">3.1.-.-</ecNumber>
    </recommendedName>
    <alternativeName>
        <fullName evidence="5">Toxin VapC</fullName>
    </alternativeName>
</protein>
<evidence type="ECO:0000256" key="5">
    <source>
        <dbReference type="HAMAP-Rule" id="MF_00265"/>
    </source>
</evidence>
<evidence type="ECO:0000313" key="6">
    <source>
        <dbReference type="EMBL" id="CBX30214.1"/>
    </source>
</evidence>
<comment type="similarity">
    <text evidence="5">Belongs to the PINc/VapC protein family.</text>
</comment>
<keyword evidence="1 5" id="KW-1277">Toxin-antitoxin system</keyword>
<dbReference type="EMBL" id="FR695874">
    <property type="protein sequence ID" value="CBX30214.1"/>
    <property type="molecule type" value="Genomic_DNA"/>
</dbReference>
<dbReference type="GO" id="GO:0090729">
    <property type="term" value="F:toxin activity"/>
    <property type="evidence" value="ECO:0007669"/>
    <property type="project" value="UniProtKB-KW"/>
</dbReference>
<keyword evidence="3 5" id="KW-0479">Metal-binding</keyword>
<dbReference type="GO" id="GO:0004540">
    <property type="term" value="F:RNA nuclease activity"/>
    <property type="evidence" value="ECO:0007669"/>
    <property type="project" value="InterPro"/>
</dbReference>
<dbReference type="AlphaFoldDB" id="E1YHU5"/>
<dbReference type="HAMAP" id="MF_00265">
    <property type="entry name" value="VapC_Nob1"/>
    <property type="match status" value="1"/>
</dbReference>
<feature type="binding site" evidence="5">
    <location>
        <position position="5"/>
    </location>
    <ligand>
        <name>Mg(2+)</name>
        <dbReference type="ChEBI" id="CHEBI:18420"/>
    </ligand>
</feature>
<sequence length="150" mass="17053">MFAIDTNLIVYAHNIASPFHKRAKQFVERVMNERNAEGQLAVCLPAQVLMEFVHVITWQHLEAPLSLQEAIQIVQDYLDSGVKIIFQQDSRIQTFISLSGSVTTRKKVFDLALASTLKDNHTIGLYTNNVDDFKGFDFLKVINPLSDEEK</sequence>
<evidence type="ECO:0000256" key="3">
    <source>
        <dbReference type="ARBA" id="ARBA00022723"/>
    </source>
</evidence>
<keyword evidence="2 5" id="KW-0540">Nuclease</keyword>
<dbReference type="GO" id="GO:0016787">
    <property type="term" value="F:hydrolase activity"/>
    <property type="evidence" value="ECO:0007669"/>
    <property type="project" value="UniProtKB-KW"/>
</dbReference>
<dbReference type="EC" id="3.1.-.-" evidence="5"/>
<evidence type="ECO:0000256" key="4">
    <source>
        <dbReference type="ARBA" id="ARBA00022801"/>
    </source>
</evidence>
<reference evidence="6" key="1">
    <citation type="journal article" date="2011" name="Environ. Microbiol.">
        <title>Genomic insights into the metabolic potential of the polycyclic aromatic hydrocarbon degrading sulfate-reducing Deltaproteobacterium N47.</title>
        <authorList>
            <person name="Bergmann F."/>
            <person name="Selesi D."/>
            <person name="Weinmaier T."/>
            <person name="Tischler P."/>
            <person name="Rattei T."/>
            <person name="Meckenstock R.U."/>
        </authorList>
    </citation>
    <scope>NUCLEOTIDE SEQUENCE</scope>
</reference>
<keyword evidence="5" id="KW-0460">Magnesium</keyword>
<name>E1YHU5_9BACT</name>
<proteinExistence type="inferred from homology"/>
<dbReference type="SUPFAM" id="SSF88723">
    <property type="entry name" value="PIN domain-like"/>
    <property type="match status" value="1"/>
</dbReference>
<comment type="function">
    <text evidence="5">Toxic component of a toxin-antitoxin (TA) system. An RNase.</text>
</comment>
<accession>E1YHU5</accession>
<dbReference type="GO" id="GO:0000287">
    <property type="term" value="F:magnesium ion binding"/>
    <property type="evidence" value="ECO:0007669"/>
    <property type="project" value="UniProtKB-UniRule"/>
</dbReference>
<gene>
    <name evidence="5" type="primary">vapC</name>
    <name evidence="6" type="ORF">N47_D30230</name>
</gene>
<evidence type="ECO:0000256" key="2">
    <source>
        <dbReference type="ARBA" id="ARBA00022722"/>
    </source>
</evidence>
<dbReference type="InterPro" id="IPR022907">
    <property type="entry name" value="VapC_family"/>
</dbReference>
<organism evidence="6">
    <name type="scientific">uncultured Desulfobacterium sp</name>
    <dbReference type="NCBI Taxonomy" id="201089"/>
    <lineage>
        <taxon>Bacteria</taxon>
        <taxon>Pseudomonadati</taxon>
        <taxon>Thermodesulfobacteriota</taxon>
        <taxon>Desulfobacteria</taxon>
        <taxon>Desulfobacterales</taxon>
        <taxon>Desulfobacteriaceae</taxon>
        <taxon>Desulfobacterium</taxon>
        <taxon>environmental samples</taxon>
    </lineage>
</organism>
<dbReference type="InterPro" id="IPR029060">
    <property type="entry name" value="PIN-like_dom_sf"/>
</dbReference>
<evidence type="ECO:0000256" key="1">
    <source>
        <dbReference type="ARBA" id="ARBA00022649"/>
    </source>
</evidence>
<feature type="binding site" evidence="5">
    <location>
        <position position="110"/>
    </location>
    <ligand>
        <name>Mg(2+)</name>
        <dbReference type="ChEBI" id="CHEBI:18420"/>
    </ligand>
</feature>
<keyword evidence="4 5" id="KW-0378">Hydrolase</keyword>
<dbReference type="Gene3D" id="3.40.50.1010">
    <property type="entry name" value="5'-nuclease"/>
    <property type="match status" value="1"/>
</dbReference>